<keyword evidence="2 5" id="KW-0689">Ribosomal protein</keyword>
<dbReference type="InterPro" id="IPR044957">
    <property type="entry name" value="Ribosomal_bL32_bact"/>
</dbReference>
<name>A0ABQ6IBM9_9MICO</name>
<dbReference type="RefSeq" id="WP_348523399.1">
    <property type="nucleotide sequence ID" value="NZ_BSUN01000001.1"/>
</dbReference>
<evidence type="ECO:0000256" key="2">
    <source>
        <dbReference type="ARBA" id="ARBA00022980"/>
    </source>
</evidence>
<evidence type="ECO:0000313" key="6">
    <source>
        <dbReference type="EMBL" id="GMA34387.1"/>
    </source>
</evidence>
<dbReference type="EMBL" id="BSUN01000001">
    <property type="protein sequence ID" value="GMA34387.1"/>
    <property type="molecule type" value="Genomic_DNA"/>
</dbReference>
<evidence type="ECO:0000256" key="4">
    <source>
        <dbReference type="ARBA" id="ARBA00035178"/>
    </source>
</evidence>
<dbReference type="InterPro" id="IPR011332">
    <property type="entry name" value="Ribosomal_zn-bd"/>
</dbReference>
<sequence>MSLESISEGIWVSGTVHTVALGECGRCLDEVRRDVDAQVQGLFTLGKVEADEDGDEPEDVFEFDGETLDLEDVVRDAVVTSLPFTPLCRPDCPGLCDQCGARLEDDPDHTHEVIDPRWSTLQSLTEQKESLAVAVPKRKMSRSNTRARRAQWKTTAANLTTCPSCKADKAAHVACPSCGAYNGRQYAEALRTEHEA</sequence>
<dbReference type="InterPro" id="IPR003772">
    <property type="entry name" value="YceD"/>
</dbReference>
<proteinExistence type="inferred from homology"/>
<dbReference type="HAMAP" id="MF_00340">
    <property type="entry name" value="Ribosomal_bL32"/>
    <property type="match status" value="1"/>
</dbReference>
<evidence type="ECO:0000256" key="3">
    <source>
        <dbReference type="ARBA" id="ARBA00023274"/>
    </source>
</evidence>
<evidence type="ECO:0000256" key="5">
    <source>
        <dbReference type="HAMAP-Rule" id="MF_00340"/>
    </source>
</evidence>
<keyword evidence="3 5" id="KW-0687">Ribonucleoprotein</keyword>
<dbReference type="Pfam" id="PF01783">
    <property type="entry name" value="Ribosomal_L32p"/>
    <property type="match status" value="1"/>
</dbReference>
<accession>A0ABQ6IBM9</accession>
<dbReference type="NCBIfam" id="TIGR01031">
    <property type="entry name" value="rpmF_bact"/>
    <property type="match status" value="1"/>
</dbReference>
<keyword evidence="7" id="KW-1185">Reference proteome</keyword>
<dbReference type="SUPFAM" id="SSF57829">
    <property type="entry name" value="Zn-binding ribosomal proteins"/>
    <property type="match status" value="1"/>
</dbReference>
<dbReference type="Proteomes" id="UP001157125">
    <property type="component" value="Unassembled WGS sequence"/>
</dbReference>
<organism evidence="6 7">
    <name type="scientific">Demequina litorisediminis</name>
    <dbReference type="NCBI Taxonomy" id="1849022"/>
    <lineage>
        <taxon>Bacteria</taxon>
        <taxon>Bacillati</taxon>
        <taxon>Actinomycetota</taxon>
        <taxon>Actinomycetes</taxon>
        <taxon>Micrococcales</taxon>
        <taxon>Demequinaceae</taxon>
        <taxon>Demequina</taxon>
    </lineage>
</organism>
<gene>
    <name evidence="5" type="primary">rpmF</name>
    <name evidence="6" type="ORF">GCM10025876_05910</name>
</gene>
<dbReference type="Pfam" id="PF02620">
    <property type="entry name" value="YceD"/>
    <property type="match status" value="1"/>
</dbReference>
<comment type="caution">
    <text evidence="6">The sequence shown here is derived from an EMBL/GenBank/DDBJ whole genome shotgun (WGS) entry which is preliminary data.</text>
</comment>
<evidence type="ECO:0000256" key="1">
    <source>
        <dbReference type="ARBA" id="ARBA00008560"/>
    </source>
</evidence>
<dbReference type="PANTHER" id="PTHR35534:SF1">
    <property type="entry name" value="LARGE RIBOSOMAL SUBUNIT PROTEIN BL32"/>
    <property type="match status" value="1"/>
</dbReference>
<protein>
    <recommendedName>
        <fullName evidence="4 5">Large ribosomal subunit protein bL32</fullName>
    </recommendedName>
</protein>
<reference evidence="7" key="1">
    <citation type="journal article" date="2019" name="Int. J. Syst. Evol. Microbiol.">
        <title>The Global Catalogue of Microorganisms (GCM) 10K type strain sequencing project: providing services to taxonomists for standard genome sequencing and annotation.</title>
        <authorList>
            <consortium name="The Broad Institute Genomics Platform"/>
            <consortium name="The Broad Institute Genome Sequencing Center for Infectious Disease"/>
            <person name="Wu L."/>
            <person name="Ma J."/>
        </authorList>
    </citation>
    <scope>NUCLEOTIDE SEQUENCE [LARGE SCALE GENOMIC DNA]</scope>
    <source>
        <strain evidence="7">NBRC 112299</strain>
    </source>
</reference>
<dbReference type="InterPro" id="IPR002677">
    <property type="entry name" value="Ribosomal_bL32"/>
</dbReference>
<evidence type="ECO:0000313" key="7">
    <source>
        <dbReference type="Proteomes" id="UP001157125"/>
    </source>
</evidence>
<comment type="similarity">
    <text evidence="1 5">Belongs to the bacterial ribosomal protein bL32 family.</text>
</comment>
<dbReference type="PANTHER" id="PTHR35534">
    <property type="entry name" value="50S RIBOSOMAL PROTEIN L32"/>
    <property type="match status" value="1"/>
</dbReference>